<dbReference type="Pfam" id="PF12937">
    <property type="entry name" value="F-box-like"/>
    <property type="match status" value="1"/>
</dbReference>
<dbReference type="Gene3D" id="1.20.1280.50">
    <property type="match status" value="1"/>
</dbReference>
<evidence type="ECO:0000259" key="1">
    <source>
        <dbReference type="PROSITE" id="PS50181"/>
    </source>
</evidence>
<feature type="domain" description="F-box" evidence="1">
    <location>
        <begin position="1"/>
        <end position="46"/>
    </location>
</feature>
<sequence>MSLLLSLPPELLVNILSYLPRADIKACRAVSHAYCVLATPLIFQEIPFHFEPGGCTSLDHIARVPHLASHVRTIRLQRAKGMHRFDSYDAWEMATIYEHQPWEDLYGPSPPPPIDARLMLRGEWDALDAPARERLYDEYQQETQATDEYFARFASAVLAAASSQYSERPSPLPADTDAAHLVRCYGRASRLLRHVQTFLYAPAYRVDELRWGETWRGVAFHVFAFVDLGWGDEPYYDAIQLFAALAFSHFPSEPLALQSLTLTTQGGAFWTVPHLLRLLYWMRESPESRDSFEHSDYSRLEGALTVDGWEHTIEQVEHLTRTLVATEQRFLSLVRLECRVDTLNDGGGRRGDEDIVRGVARCIRKARDLEWLSVAFGEEVHGEHDPQYCFTTASRLDVARTATISRHLVGAVASLRHVRHLHLSFHTTAPHLMTALRVLPHLTSLRITHMALVVGTWDDVLVWFKNNLTLTQVGLLVLEDVVRDRPRILLDSRVPAWTCPTVSEGWYKDYEEDIRRYVLRKSLAPLILSPDEYVAKRSHPQCRDPLSQTMSIASA</sequence>
<dbReference type="AlphaFoldDB" id="A0A1V8S9F8"/>
<accession>A0A1V8S9F8</accession>
<keyword evidence="3" id="KW-1185">Reference proteome</keyword>
<dbReference type="PROSITE" id="PS50181">
    <property type="entry name" value="FBOX"/>
    <property type="match status" value="1"/>
</dbReference>
<name>A0A1V8S9F8_9PEZI</name>
<proteinExistence type="predicted"/>
<dbReference type="InterPro" id="IPR001810">
    <property type="entry name" value="F-box_dom"/>
</dbReference>
<dbReference type="Proteomes" id="UP000192596">
    <property type="component" value="Unassembled WGS sequence"/>
</dbReference>
<reference evidence="3" key="1">
    <citation type="submission" date="2017-03" db="EMBL/GenBank/DDBJ databases">
        <title>Genomes of endolithic fungi from Antarctica.</title>
        <authorList>
            <person name="Coleine C."/>
            <person name="Masonjones S."/>
            <person name="Stajich J.E."/>
        </authorList>
    </citation>
    <scope>NUCLEOTIDE SEQUENCE [LARGE SCALE GENOMIC DNA]</scope>
    <source>
        <strain evidence="3">CCFEE 5527</strain>
    </source>
</reference>
<organism evidence="2 3">
    <name type="scientific">Cryoendolithus antarcticus</name>
    <dbReference type="NCBI Taxonomy" id="1507870"/>
    <lineage>
        <taxon>Eukaryota</taxon>
        <taxon>Fungi</taxon>
        <taxon>Dikarya</taxon>
        <taxon>Ascomycota</taxon>
        <taxon>Pezizomycotina</taxon>
        <taxon>Dothideomycetes</taxon>
        <taxon>Dothideomycetidae</taxon>
        <taxon>Cladosporiales</taxon>
        <taxon>Cladosporiaceae</taxon>
        <taxon>Cryoendolithus</taxon>
    </lineage>
</organism>
<evidence type="ECO:0000313" key="2">
    <source>
        <dbReference type="EMBL" id="OQN95560.1"/>
    </source>
</evidence>
<protein>
    <recommendedName>
        <fullName evidence="1">F-box domain-containing protein</fullName>
    </recommendedName>
</protein>
<comment type="caution">
    <text evidence="2">The sequence shown here is derived from an EMBL/GenBank/DDBJ whole genome shotgun (WGS) entry which is preliminary data.</text>
</comment>
<dbReference type="InterPro" id="IPR036047">
    <property type="entry name" value="F-box-like_dom_sf"/>
</dbReference>
<dbReference type="InParanoid" id="A0A1V8S9F8"/>
<dbReference type="SUPFAM" id="SSF81383">
    <property type="entry name" value="F-box domain"/>
    <property type="match status" value="1"/>
</dbReference>
<dbReference type="EMBL" id="NAJO01000087">
    <property type="protein sequence ID" value="OQN95560.1"/>
    <property type="molecule type" value="Genomic_DNA"/>
</dbReference>
<evidence type="ECO:0000313" key="3">
    <source>
        <dbReference type="Proteomes" id="UP000192596"/>
    </source>
</evidence>
<gene>
    <name evidence="2" type="ORF">B0A48_18495</name>
</gene>